<evidence type="ECO:0000259" key="1">
    <source>
        <dbReference type="Pfam" id="PF04015"/>
    </source>
</evidence>
<dbReference type="InterPro" id="IPR007160">
    <property type="entry name" value="DUF362"/>
</dbReference>
<accession>A0A8J7PAC1</accession>
<evidence type="ECO:0000313" key="3">
    <source>
        <dbReference type="Proteomes" id="UP000664277"/>
    </source>
</evidence>
<sequence length="352" mass="38553">MDDEKDKATRREFLTYTTMAVAAASLAGCSPSKLNRELPAELTPGQLARKRQGRSQVAIVPCKEYSDDLFAVWQEKLKQVKLPDFKNQHVVLKPNMVEFRENTPVTTNPAVLKASIELVKSLGAREITVAEGPGHMRDTEYLLDVTGLGKVIKDAGLRYVDLNLDDIEAVDNSDGLNELNPFYLPKTIVQADAVVSIPKLKTHHWVGMTCSMKNLFGTVPGRKYGWPKNMLHIKGIPHSILDLQHLVKPKLAIVDGIIAMEGDGPINGTARPFGYVIIGEDLAAVDATCARMLKLDPHDLPYIKMAGQVVGNIEEKDIDIVGPAPESIAQAFALPITMKDKSLLKQAAEQGS</sequence>
<evidence type="ECO:0000313" key="2">
    <source>
        <dbReference type="EMBL" id="MBN8660622.1"/>
    </source>
</evidence>
<protein>
    <submittedName>
        <fullName evidence="2">DUF362 domain-containing protein</fullName>
    </submittedName>
</protein>
<dbReference type="Proteomes" id="UP000664277">
    <property type="component" value="Unassembled WGS sequence"/>
</dbReference>
<name>A0A8J7PAC1_9BACT</name>
<dbReference type="PROSITE" id="PS51257">
    <property type="entry name" value="PROKAR_LIPOPROTEIN"/>
    <property type="match status" value="1"/>
</dbReference>
<organism evidence="2 3">
    <name type="scientific">Candidatus Obscuribacter phosphatis</name>
    <dbReference type="NCBI Taxonomy" id="1906157"/>
    <lineage>
        <taxon>Bacteria</taxon>
        <taxon>Bacillati</taxon>
        <taxon>Candidatus Melainabacteria</taxon>
        <taxon>Candidatus Obscuribacterales</taxon>
        <taxon>Candidatus Obscuribacteraceae</taxon>
        <taxon>Candidatus Obscuribacter</taxon>
    </lineage>
</organism>
<dbReference type="EMBL" id="JAFLCK010000012">
    <property type="protein sequence ID" value="MBN8660622.1"/>
    <property type="molecule type" value="Genomic_DNA"/>
</dbReference>
<feature type="domain" description="DUF362" evidence="1">
    <location>
        <begin position="90"/>
        <end position="291"/>
    </location>
</feature>
<gene>
    <name evidence="2" type="ORF">J0M35_09685</name>
</gene>
<comment type="caution">
    <text evidence="2">The sequence shown here is derived from an EMBL/GenBank/DDBJ whole genome shotgun (WGS) entry which is preliminary data.</text>
</comment>
<dbReference type="AlphaFoldDB" id="A0A8J7PAC1"/>
<dbReference type="InterPro" id="IPR006311">
    <property type="entry name" value="TAT_signal"/>
</dbReference>
<proteinExistence type="predicted"/>
<dbReference type="PROSITE" id="PS51318">
    <property type="entry name" value="TAT"/>
    <property type="match status" value="1"/>
</dbReference>
<reference evidence="2" key="1">
    <citation type="submission" date="2021-02" db="EMBL/GenBank/DDBJ databases">
        <title>Genome-Resolved Metagenomics of a Microbial Community Performing Photosynthetic Biological Nutrient Removal.</title>
        <authorList>
            <person name="Mcdaniel E.A."/>
        </authorList>
    </citation>
    <scope>NUCLEOTIDE SEQUENCE</scope>
    <source>
        <strain evidence="2">UWPOB_OBS1</strain>
    </source>
</reference>
<dbReference type="Pfam" id="PF04015">
    <property type="entry name" value="DUF362"/>
    <property type="match status" value="1"/>
</dbReference>